<keyword evidence="1" id="KW-0472">Membrane</keyword>
<evidence type="ECO:0000313" key="2">
    <source>
        <dbReference type="EMBL" id="EHN68421.1"/>
    </source>
</evidence>
<keyword evidence="1" id="KW-1133">Transmembrane helix</keyword>
<dbReference type="AlphaFoldDB" id="A0AAV3ENS8"/>
<accession>A0AAV3ENS8</accession>
<protein>
    <submittedName>
        <fullName evidence="2">Uncharacterized protein</fullName>
    </submittedName>
</protein>
<keyword evidence="1" id="KW-0812">Transmembrane</keyword>
<sequence length="89" mass="10593">MAHWTGIENIEEIDGLSSFISIQEQEQELNKSSFLNMAYFKNSKQYFELLTMALCYHLLKLIKKKSLSMFLYLVFWFMSLLNMLLVLKI</sequence>
<feature type="transmembrane region" description="Helical" evidence="1">
    <location>
        <begin position="69"/>
        <end position="87"/>
    </location>
</feature>
<evidence type="ECO:0000313" key="3">
    <source>
        <dbReference type="Proteomes" id="UP000004521"/>
    </source>
</evidence>
<gene>
    <name evidence="2" type="ORF">VFSR5_A1006</name>
</gene>
<dbReference type="RefSeq" id="WP_005423744.1">
    <property type="nucleotide sequence ID" value="NZ_CM001401.1"/>
</dbReference>
<proteinExistence type="predicted"/>
<reference evidence="2 3" key="1">
    <citation type="journal article" date="2012" name="J. Bacteriol.">
        <title>Draft Genome Sequence of Vibrio fischeri SR5, a Strain Isolated from the Light Organ of the Mediterranean Squid Sepiola robusta.</title>
        <authorList>
            <person name="Gyllborg M.C."/>
            <person name="Sahl J.W."/>
            <person name="Cronin D.C.III."/>
            <person name="Rasko D.A."/>
            <person name="Mandel M.J."/>
        </authorList>
    </citation>
    <scope>NUCLEOTIDE SEQUENCE [LARGE SCALE GENOMIC DNA]</scope>
    <source>
        <strain evidence="2 3">SR5</strain>
    </source>
</reference>
<name>A0AAV3ENS8_ALIFS</name>
<dbReference type="EMBL" id="AHIH01000013">
    <property type="protein sequence ID" value="EHN68421.1"/>
    <property type="molecule type" value="Genomic_DNA"/>
</dbReference>
<comment type="caution">
    <text evidence="2">The sequence shown here is derived from an EMBL/GenBank/DDBJ whole genome shotgun (WGS) entry which is preliminary data.</text>
</comment>
<dbReference type="Proteomes" id="UP000004521">
    <property type="component" value="Chromosome II"/>
</dbReference>
<organism evidence="2 3">
    <name type="scientific">Aliivibrio fischeri SR5</name>
    <dbReference type="NCBI Taxonomy" id="1088719"/>
    <lineage>
        <taxon>Bacteria</taxon>
        <taxon>Pseudomonadati</taxon>
        <taxon>Pseudomonadota</taxon>
        <taxon>Gammaproteobacteria</taxon>
        <taxon>Vibrionales</taxon>
        <taxon>Vibrionaceae</taxon>
        <taxon>Aliivibrio</taxon>
    </lineage>
</organism>
<evidence type="ECO:0000256" key="1">
    <source>
        <dbReference type="SAM" id="Phobius"/>
    </source>
</evidence>